<dbReference type="SUPFAM" id="SSF54197">
    <property type="entry name" value="HIT-like"/>
    <property type="match status" value="1"/>
</dbReference>
<dbReference type="PANTHER" id="PTHR46648:SF1">
    <property type="entry name" value="ADENOSINE 5'-MONOPHOSPHORAMIDASE HNT1"/>
    <property type="match status" value="1"/>
</dbReference>
<gene>
    <name evidence="2" type="ORF">METZ01_LOCUS493068</name>
</gene>
<dbReference type="PRINTS" id="PR00332">
    <property type="entry name" value="HISTRIAD"/>
</dbReference>
<proteinExistence type="predicted"/>
<reference evidence="2" key="1">
    <citation type="submission" date="2018-05" db="EMBL/GenBank/DDBJ databases">
        <authorList>
            <person name="Lanie J.A."/>
            <person name="Ng W.-L."/>
            <person name="Kazmierczak K.M."/>
            <person name="Andrzejewski T.M."/>
            <person name="Davidsen T.M."/>
            <person name="Wayne K.J."/>
            <person name="Tettelin H."/>
            <person name="Glass J.I."/>
            <person name="Rusch D."/>
            <person name="Podicherti R."/>
            <person name="Tsui H.-C.T."/>
            <person name="Winkler M.E."/>
        </authorList>
    </citation>
    <scope>NUCLEOTIDE SEQUENCE</scope>
</reference>
<sequence>PKRIHTKRGMQRIRRTLIKLGTVKILSFIISIYPSSNTDIHISAWPRLTKVVILGKLGSMSTIFTKIHAGEIPGHMLWEDSTCFAFLDIRPINRGHTLVVPIQEIDMWIDLPEETVSHCLKVAKLIGEAQMEAFKPKRIGLMIAGFEVPHVHLHVIPINNMSHLDFANANADISNDELTEDLNHLKNCLTKTD</sequence>
<name>A0A383D7B1_9ZZZZ</name>
<dbReference type="EMBL" id="UINC01214813">
    <property type="protein sequence ID" value="SVE40214.1"/>
    <property type="molecule type" value="Genomic_DNA"/>
</dbReference>
<organism evidence="2">
    <name type="scientific">marine metagenome</name>
    <dbReference type="NCBI Taxonomy" id="408172"/>
    <lineage>
        <taxon>unclassified sequences</taxon>
        <taxon>metagenomes</taxon>
        <taxon>ecological metagenomes</taxon>
    </lineage>
</organism>
<feature type="non-terminal residue" evidence="2">
    <location>
        <position position="1"/>
    </location>
</feature>
<accession>A0A383D7B1</accession>
<dbReference type="AlphaFoldDB" id="A0A383D7B1"/>
<dbReference type="Gene3D" id="3.30.428.10">
    <property type="entry name" value="HIT-like"/>
    <property type="match status" value="1"/>
</dbReference>
<dbReference type="PANTHER" id="PTHR46648">
    <property type="entry name" value="HIT FAMILY PROTEIN 1"/>
    <property type="match status" value="1"/>
</dbReference>
<feature type="domain" description="HIT" evidence="1">
    <location>
        <begin position="63"/>
        <end position="166"/>
    </location>
</feature>
<dbReference type="PROSITE" id="PS51084">
    <property type="entry name" value="HIT_2"/>
    <property type="match status" value="1"/>
</dbReference>
<evidence type="ECO:0000259" key="1">
    <source>
        <dbReference type="PROSITE" id="PS51084"/>
    </source>
</evidence>
<dbReference type="Pfam" id="PF01230">
    <property type="entry name" value="HIT"/>
    <property type="match status" value="1"/>
</dbReference>
<evidence type="ECO:0000313" key="2">
    <source>
        <dbReference type="EMBL" id="SVE40214.1"/>
    </source>
</evidence>
<dbReference type="GO" id="GO:0003824">
    <property type="term" value="F:catalytic activity"/>
    <property type="evidence" value="ECO:0007669"/>
    <property type="project" value="InterPro"/>
</dbReference>
<dbReference type="InterPro" id="IPR011146">
    <property type="entry name" value="HIT-like"/>
</dbReference>
<dbReference type="InterPro" id="IPR001310">
    <property type="entry name" value="Histidine_triad_HIT"/>
</dbReference>
<dbReference type="GO" id="GO:0009117">
    <property type="term" value="P:nucleotide metabolic process"/>
    <property type="evidence" value="ECO:0007669"/>
    <property type="project" value="TreeGrafter"/>
</dbReference>
<dbReference type="InterPro" id="IPR036265">
    <property type="entry name" value="HIT-like_sf"/>
</dbReference>
<protein>
    <recommendedName>
        <fullName evidence="1">HIT domain-containing protein</fullName>
    </recommendedName>
</protein>